<reference evidence="2" key="1">
    <citation type="journal article" date="2019" name="Int. J. Syst. Evol. Microbiol.">
        <title>The Global Catalogue of Microorganisms (GCM) 10K type strain sequencing project: providing services to taxonomists for standard genome sequencing and annotation.</title>
        <authorList>
            <consortium name="The Broad Institute Genomics Platform"/>
            <consortium name="The Broad Institute Genome Sequencing Center for Infectious Disease"/>
            <person name="Wu L."/>
            <person name="Ma J."/>
        </authorList>
    </citation>
    <scope>NUCLEOTIDE SEQUENCE [LARGE SCALE GENOMIC DNA]</scope>
    <source>
        <strain evidence="2">CCM 7756</strain>
    </source>
</reference>
<sequence length="69" mass="8399">MKSKDLYDHKKQHVGKVEFLRRVSKAHVTFHSDNHYANVMLEYDEFDQYKENFGFLFEEELLQLSIFDI</sequence>
<keyword evidence="2" id="KW-1185">Reference proteome</keyword>
<protein>
    <submittedName>
        <fullName evidence="1">Uncharacterized protein</fullName>
    </submittedName>
</protein>
<dbReference type="Proteomes" id="UP001595637">
    <property type="component" value="Unassembled WGS sequence"/>
</dbReference>
<name>A0ABV7N9J1_9STAP</name>
<comment type="caution">
    <text evidence="1">The sequence shown here is derived from an EMBL/GenBank/DDBJ whole genome shotgun (WGS) entry which is preliminary data.</text>
</comment>
<proteinExistence type="predicted"/>
<accession>A0ABV7N9J1</accession>
<evidence type="ECO:0000313" key="2">
    <source>
        <dbReference type="Proteomes" id="UP001595637"/>
    </source>
</evidence>
<organism evidence="1 2">
    <name type="scientific">Salinicoccus sesuvii</name>
    <dbReference type="NCBI Taxonomy" id="868281"/>
    <lineage>
        <taxon>Bacteria</taxon>
        <taxon>Bacillati</taxon>
        <taxon>Bacillota</taxon>
        <taxon>Bacilli</taxon>
        <taxon>Bacillales</taxon>
        <taxon>Staphylococcaceae</taxon>
        <taxon>Salinicoccus</taxon>
    </lineage>
</organism>
<evidence type="ECO:0000313" key="1">
    <source>
        <dbReference type="EMBL" id="MFC3389363.1"/>
    </source>
</evidence>
<dbReference type="RefSeq" id="WP_380656404.1">
    <property type="nucleotide sequence ID" value="NZ_JBHRVQ010000001.1"/>
</dbReference>
<dbReference type="EMBL" id="JBHRVQ010000001">
    <property type="protein sequence ID" value="MFC3389363.1"/>
    <property type="molecule type" value="Genomic_DNA"/>
</dbReference>
<gene>
    <name evidence="1" type="ORF">ACFOEO_12300</name>
</gene>